<accession>A0A1X9PTV4</accession>
<evidence type="ECO:0000313" key="1">
    <source>
        <dbReference type="EMBL" id="ARO90932.1"/>
    </source>
</evidence>
<gene>
    <name evidence="1" type="primary">orf196</name>
</gene>
<dbReference type="EMBL" id="KY709210">
    <property type="protein sequence ID" value="ARO90932.1"/>
    <property type="molecule type" value="Genomic_DNA"/>
</dbReference>
<proteinExistence type="predicted"/>
<name>A0A1X9PTV4_9RHOD</name>
<keyword evidence="1" id="KW-0934">Plastid</keyword>
<protein>
    <submittedName>
        <fullName evidence="1">Uncharacterized protein</fullName>
    </submittedName>
</protein>
<keyword evidence="1" id="KW-0150">Chloroplast</keyword>
<geneLocation type="chloroplast" evidence="1"/>
<reference evidence="1" key="1">
    <citation type="submission" date="2017-03" db="EMBL/GenBank/DDBJ databases">
        <title>The new red algal subphylum Proteorhodophytina comprises the largest and most divergent plastid genomes known.</title>
        <authorList>
            <person name="Munoz-Gomez S.A."/>
            <person name="Mejia-Franco F.G."/>
            <person name="Durnin K."/>
            <person name="Morgan C."/>
            <person name="Grisdale C.J."/>
            <person name="Archibald J.M."/>
            <person name="Slamovits C.H."/>
        </authorList>
    </citation>
    <scope>NUCLEOTIDE SEQUENCE</scope>
    <source>
        <strain evidence="1">NIES-2662</strain>
    </source>
</reference>
<organism evidence="1">
    <name type="scientific">Corynoplastis japonica</name>
    <dbReference type="NCBI Taxonomy" id="700918"/>
    <lineage>
        <taxon>Eukaryota</taxon>
        <taxon>Rhodophyta</taxon>
        <taxon>Rhodellophyceae</taxon>
        <taxon>Rhodellales</taxon>
        <taxon>Rhodellaceae</taxon>
        <taxon>Corynoplastis</taxon>
    </lineage>
</organism>
<dbReference type="AlphaFoldDB" id="A0A1X9PTV4"/>
<sequence length="352" mass="40185">MQYLKRTSLNQERLSDSLPLYNYFLPSDRERAAKFLNNPVFKVGTDFRLRRFGVSLKSPSGLGTYSELLMPDFIAFAPTLRSSFSSSLKANGYTGNRSESSVIHQSFCVMKLIYKIAFHIYKSISILPNPKGSPYLLTMREFDGFLLSSYKRAASPRLVLASKTLAEMKNILKNYLIRRITKKLTSITIIDVNMSSAHLGIYSIIKGRGSEVSKMLDNANFWAQEAFGLDVDTFKSTFKAPVYSILNGASVHKNLNSETPNGAIEEHIFNVFQQQKLKNLVKDNAEYKDLYKIFVESLKNVPCFQEIIYINKDITAHNENDELIVYTVDREKPYILSARQLVMFYKAMKLLC</sequence>